<dbReference type="PANTHER" id="PTHR42961">
    <property type="entry name" value="IRON-SULFUR PROTEIN NUBPL"/>
    <property type="match status" value="1"/>
</dbReference>
<sequence>MPRPTQEAVLEALARVDDPEIRRPITELGMVSSVEISEDGAVEVGVLLTVAGCPLKDTITGDTRREVGKVEGVTSVTVEMGVMNDEQRAELRRRLRGGAAEPVIPFTQPGSLTRIYAVTSGKGGVGKSSVTAGLAAAMAAQGLSVGVVDADIYGFSIPRMLGVEQVPTQLDGMIVPPIAHGVKVISIGMFVEDKQPVVWRGPMLHRAVQQFLTDVFWGDLDVLLLDLPPGTGDVTISVAQLLPNAEILVVTTPQTAAAEVAERTGLIATQTKQQVVGVIENMSYMPQPDGSRVEIFGSGGGRRVSESLGQALGYEVPLLAELPLDIRMREGADTGTPATVADDGRPAAGAPAAQELSRVAQRLTHRARGLAGRSLGVTPA</sequence>
<evidence type="ECO:0000256" key="5">
    <source>
        <dbReference type="ARBA" id="ARBA00022801"/>
    </source>
</evidence>
<dbReference type="AlphaFoldDB" id="A0A3P1VDJ6"/>
<dbReference type="Pfam" id="PF01883">
    <property type="entry name" value="FeS_assembly_P"/>
    <property type="match status" value="1"/>
</dbReference>
<evidence type="ECO:0000259" key="10">
    <source>
        <dbReference type="Pfam" id="PF01883"/>
    </source>
</evidence>
<evidence type="ECO:0000256" key="8">
    <source>
        <dbReference type="ARBA" id="ARBA00023014"/>
    </source>
</evidence>
<evidence type="ECO:0000256" key="9">
    <source>
        <dbReference type="HAMAP-Rule" id="MF_02040"/>
    </source>
</evidence>
<keyword evidence="3 9" id="KW-0479">Metal-binding</keyword>
<dbReference type="Proteomes" id="UP000271272">
    <property type="component" value="Unassembled WGS sequence"/>
</dbReference>
<organism evidence="11 12">
    <name type="scientific">Actinomyces bowdenii</name>
    <dbReference type="NCBI Taxonomy" id="131109"/>
    <lineage>
        <taxon>Bacteria</taxon>
        <taxon>Bacillati</taxon>
        <taxon>Actinomycetota</taxon>
        <taxon>Actinomycetes</taxon>
        <taxon>Actinomycetales</taxon>
        <taxon>Actinomycetaceae</taxon>
        <taxon>Actinomyces</taxon>
    </lineage>
</organism>
<dbReference type="GO" id="GO:0140663">
    <property type="term" value="F:ATP-dependent FeS chaperone activity"/>
    <property type="evidence" value="ECO:0007669"/>
    <property type="project" value="InterPro"/>
</dbReference>
<dbReference type="EMBL" id="RQZC01000001">
    <property type="protein sequence ID" value="RRD30593.1"/>
    <property type="molecule type" value="Genomic_DNA"/>
</dbReference>
<keyword evidence="6 9" id="KW-0067">ATP-binding</keyword>
<comment type="similarity">
    <text evidence="2">In the C-terminal section; belongs to the Mrp/NBP35 ATP-binding proteins family.</text>
</comment>
<dbReference type="OrthoDB" id="9809679at2"/>
<keyword evidence="7 9" id="KW-0408">Iron</keyword>
<keyword evidence="5 9" id="KW-0378">Hydrolase</keyword>
<dbReference type="Pfam" id="PF10609">
    <property type="entry name" value="ParA"/>
    <property type="match status" value="1"/>
</dbReference>
<evidence type="ECO:0000313" key="11">
    <source>
        <dbReference type="EMBL" id="RRD30593.1"/>
    </source>
</evidence>
<dbReference type="InterPro" id="IPR033756">
    <property type="entry name" value="YlxH/NBP35"/>
</dbReference>
<dbReference type="InterPro" id="IPR027417">
    <property type="entry name" value="P-loop_NTPase"/>
</dbReference>
<dbReference type="GO" id="GO:0016887">
    <property type="term" value="F:ATP hydrolysis activity"/>
    <property type="evidence" value="ECO:0007669"/>
    <property type="project" value="UniProtKB-UniRule"/>
</dbReference>
<evidence type="ECO:0000256" key="7">
    <source>
        <dbReference type="ARBA" id="ARBA00023004"/>
    </source>
</evidence>
<comment type="similarity">
    <text evidence="1">In the N-terminal section; belongs to the MIP18 family.</text>
</comment>
<evidence type="ECO:0000313" key="12">
    <source>
        <dbReference type="Proteomes" id="UP000271272"/>
    </source>
</evidence>
<proteinExistence type="inferred from homology"/>
<dbReference type="SUPFAM" id="SSF117916">
    <property type="entry name" value="Fe-S cluster assembly (FSCA) domain-like"/>
    <property type="match status" value="1"/>
</dbReference>
<accession>A0A3P1VDJ6</accession>
<reference evidence="11 12" key="1">
    <citation type="submission" date="2018-11" db="EMBL/GenBank/DDBJ databases">
        <title>Genomes From Bacteria Associated with the Canine Oral Cavity: a Test Case for Automated Genome-Based Taxonomic Assignment.</title>
        <authorList>
            <person name="Coil D.A."/>
            <person name="Jospin G."/>
            <person name="Darling A.E."/>
            <person name="Wallis C."/>
            <person name="Davis I.J."/>
            <person name="Harris S."/>
            <person name="Eisen J.A."/>
            <person name="Holcombe L.J."/>
            <person name="O'Flynn C."/>
        </authorList>
    </citation>
    <scope>NUCLEOTIDE SEQUENCE [LARGE SCALE GENOMIC DNA]</scope>
    <source>
        <strain evidence="11 12">OH5050</strain>
    </source>
</reference>
<keyword evidence="8 9" id="KW-0411">Iron-sulfur</keyword>
<dbReference type="InterPro" id="IPR044304">
    <property type="entry name" value="NUBPL-like"/>
</dbReference>
<dbReference type="PANTHER" id="PTHR42961:SF2">
    <property type="entry name" value="IRON-SULFUR PROTEIN NUBPL"/>
    <property type="match status" value="1"/>
</dbReference>
<dbReference type="InterPro" id="IPR019591">
    <property type="entry name" value="Mrp/NBP35_ATP-bd"/>
</dbReference>
<dbReference type="GO" id="GO:0016226">
    <property type="term" value="P:iron-sulfur cluster assembly"/>
    <property type="evidence" value="ECO:0007669"/>
    <property type="project" value="InterPro"/>
</dbReference>
<dbReference type="CDD" id="cd02037">
    <property type="entry name" value="Mrp_NBP35"/>
    <property type="match status" value="1"/>
</dbReference>
<comment type="subunit">
    <text evidence="9">Homodimer.</text>
</comment>
<dbReference type="GO" id="GO:0005524">
    <property type="term" value="F:ATP binding"/>
    <property type="evidence" value="ECO:0007669"/>
    <property type="project" value="UniProtKB-UniRule"/>
</dbReference>
<evidence type="ECO:0000256" key="2">
    <source>
        <dbReference type="ARBA" id="ARBA00008205"/>
    </source>
</evidence>
<feature type="binding site" evidence="9">
    <location>
        <begin position="121"/>
        <end position="128"/>
    </location>
    <ligand>
        <name>ATP</name>
        <dbReference type="ChEBI" id="CHEBI:30616"/>
    </ligand>
</feature>
<evidence type="ECO:0000256" key="4">
    <source>
        <dbReference type="ARBA" id="ARBA00022741"/>
    </source>
</evidence>
<comment type="similarity">
    <text evidence="9">Belongs to the Mrp/NBP35 ATP-binding proteins family.</text>
</comment>
<gene>
    <name evidence="11" type="ORF">EII10_00225</name>
</gene>
<comment type="caution">
    <text evidence="11">The sequence shown here is derived from an EMBL/GenBank/DDBJ whole genome shotgun (WGS) entry which is preliminary data.</text>
</comment>
<feature type="domain" description="MIP18 family-like" evidence="10">
    <location>
        <begin position="7"/>
        <end position="78"/>
    </location>
</feature>
<dbReference type="FunFam" id="3.40.50.300:FF:000304">
    <property type="entry name" value="Iron-sulfur cluster carrier protein"/>
    <property type="match status" value="1"/>
</dbReference>
<dbReference type="RefSeq" id="WP_124932513.1">
    <property type="nucleotide sequence ID" value="NZ_JAGFOU010000037.1"/>
</dbReference>
<dbReference type="GO" id="GO:0046872">
    <property type="term" value="F:metal ion binding"/>
    <property type="evidence" value="ECO:0007669"/>
    <property type="project" value="UniProtKB-KW"/>
</dbReference>
<protein>
    <recommendedName>
        <fullName evidence="9">Iron-sulfur cluster carrier protein</fullName>
    </recommendedName>
</protein>
<keyword evidence="4 9" id="KW-0547">Nucleotide-binding</keyword>
<evidence type="ECO:0000256" key="6">
    <source>
        <dbReference type="ARBA" id="ARBA00022840"/>
    </source>
</evidence>
<comment type="function">
    <text evidence="9">Binds and transfers iron-sulfur (Fe-S) clusters to target apoproteins. Can hydrolyze ATP.</text>
</comment>
<evidence type="ECO:0000256" key="1">
    <source>
        <dbReference type="ARBA" id="ARBA00007352"/>
    </source>
</evidence>
<dbReference type="InterPro" id="IPR000808">
    <property type="entry name" value="Mrp-like_CS"/>
</dbReference>
<keyword evidence="12" id="KW-1185">Reference proteome</keyword>
<evidence type="ECO:0000256" key="3">
    <source>
        <dbReference type="ARBA" id="ARBA00022723"/>
    </source>
</evidence>
<dbReference type="Gene3D" id="3.30.300.130">
    <property type="entry name" value="Fe-S cluster assembly (FSCA)"/>
    <property type="match status" value="1"/>
</dbReference>
<name>A0A3P1VDJ6_9ACTO</name>
<dbReference type="PROSITE" id="PS01215">
    <property type="entry name" value="MRP"/>
    <property type="match status" value="1"/>
</dbReference>
<dbReference type="InterPro" id="IPR002744">
    <property type="entry name" value="MIP18-like"/>
</dbReference>
<dbReference type="GO" id="GO:0051539">
    <property type="term" value="F:4 iron, 4 sulfur cluster binding"/>
    <property type="evidence" value="ECO:0007669"/>
    <property type="project" value="TreeGrafter"/>
</dbReference>
<dbReference type="SUPFAM" id="SSF52540">
    <property type="entry name" value="P-loop containing nucleoside triphosphate hydrolases"/>
    <property type="match status" value="1"/>
</dbReference>
<dbReference type="HAMAP" id="MF_02040">
    <property type="entry name" value="Mrp_NBP35"/>
    <property type="match status" value="1"/>
</dbReference>
<dbReference type="InterPro" id="IPR034904">
    <property type="entry name" value="FSCA_dom_sf"/>
</dbReference>
<dbReference type="Gene3D" id="3.40.50.300">
    <property type="entry name" value="P-loop containing nucleotide triphosphate hydrolases"/>
    <property type="match status" value="1"/>
</dbReference>